<dbReference type="AlphaFoldDB" id="A0A853ARG5"/>
<evidence type="ECO:0000313" key="2">
    <source>
        <dbReference type="EMBL" id="NYI83980.1"/>
    </source>
</evidence>
<reference evidence="2 3" key="1">
    <citation type="submission" date="2020-07" db="EMBL/GenBank/DDBJ databases">
        <title>Sequencing the genomes of 1000 actinobacteria strains.</title>
        <authorList>
            <person name="Klenk H.-P."/>
        </authorList>
    </citation>
    <scope>NUCLEOTIDE SEQUENCE [LARGE SCALE GENOMIC DNA]</scope>
    <source>
        <strain evidence="2 3">DSM 44065</strain>
    </source>
</reference>
<comment type="caution">
    <text evidence="2">The sequence shown here is derived from an EMBL/GenBank/DDBJ whole genome shotgun (WGS) entry which is preliminary data.</text>
</comment>
<feature type="region of interest" description="Disordered" evidence="1">
    <location>
        <begin position="28"/>
        <end position="54"/>
    </location>
</feature>
<dbReference type="RefSeq" id="WP_179720824.1">
    <property type="nucleotide sequence ID" value="NZ_BAABFH010000001.1"/>
</dbReference>
<protein>
    <submittedName>
        <fullName evidence="2">Uncharacterized protein</fullName>
    </submittedName>
</protein>
<sequence>MTPEEEPDVTFTSTVRAEELTFDEVPETHVEFTGDTDDRSTSGSDRTNLPRPVEPHVTYRDIRVDYRIEAYLDEDAPEP</sequence>
<evidence type="ECO:0000313" key="3">
    <source>
        <dbReference type="Proteomes" id="UP000587002"/>
    </source>
</evidence>
<dbReference type="EMBL" id="JACCFJ010000001">
    <property type="protein sequence ID" value="NYI83980.1"/>
    <property type="molecule type" value="Genomic_DNA"/>
</dbReference>
<evidence type="ECO:0000256" key="1">
    <source>
        <dbReference type="SAM" id="MobiDB-lite"/>
    </source>
</evidence>
<organism evidence="2 3">
    <name type="scientific">Saccharopolyspora hordei</name>
    <dbReference type="NCBI Taxonomy" id="1838"/>
    <lineage>
        <taxon>Bacteria</taxon>
        <taxon>Bacillati</taxon>
        <taxon>Actinomycetota</taxon>
        <taxon>Actinomycetes</taxon>
        <taxon>Pseudonocardiales</taxon>
        <taxon>Pseudonocardiaceae</taxon>
        <taxon>Saccharopolyspora</taxon>
    </lineage>
</organism>
<accession>A0A853ARG5</accession>
<keyword evidence="3" id="KW-1185">Reference proteome</keyword>
<feature type="compositionally biased region" description="Basic and acidic residues" evidence="1">
    <location>
        <begin position="28"/>
        <end position="40"/>
    </location>
</feature>
<proteinExistence type="predicted"/>
<gene>
    <name evidence="2" type="ORF">HNR68_002610</name>
</gene>
<dbReference type="Proteomes" id="UP000587002">
    <property type="component" value="Unassembled WGS sequence"/>
</dbReference>
<name>A0A853ARG5_9PSEU</name>